<feature type="region of interest" description="Disordered" evidence="8">
    <location>
        <begin position="1"/>
        <end position="38"/>
    </location>
</feature>
<evidence type="ECO:0000256" key="6">
    <source>
        <dbReference type="ARBA" id="ARBA00023136"/>
    </source>
</evidence>
<comment type="caution">
    <text evidence="10">The sequence shown here is derived from an EMBL/GenBank/DDBJ whole genome shotgun (WGS) entry which is preliminary data.</text>
</comment>
<dbReference type="GO" id="GO:0055085">
    <property type="term" value="P:transmembrane transport"/>
    <property type="evidence" value="ECO:0007669"/>
    <property type="project" value="InterPro"/>
</dbReference>
<dbReference type="PANTHER" id="PTHR30193:SF37">
    <property type="entry name" value="INNER MEMBRANE ABC TRANSPORTER PERMEASE PROTEIN YCJO"/>
    <property type="match status" value="1"/>
</dbReference>
<keyword evidence="11" id="KW-1185">Reference proteome</keyword>
<name>A0A540VKZ1_9CHLR</name>
<keyword evidence="4 7" id="KW-0812">Transmembrane</keyword>
<feature type="transmembrane region" description="Helical" evidence="7">
    <location>
        <begin position="208"/>
        <end position="233"/>
    </location>
</feature>
<dbReference type="Pfam" id="PF00528">
    <property type="entry name" value="BPD_transp_1"/>
    <property type="match status" value="1"/>
</dbReference>
<dbReference type="SUPFAM" id="SSF161098">
    <property type="entry name" value="MetI-like"/>
    <property type="match status" value="1"/>
</dbReference>
<evidence type="ECO:0000256" key="1">
    <source>
        <dbReference type="ARBA" id="ARBA00004651"/>
    </source>
</evidence>
<dbReference type="CDD" id="cd06261">
    <property type="entry name" value="TM_PBP2"/>
    <property type="match status" value="1"/>
</dbReference>
<gene>
    <name evidence="10" type="ORF">FKZ61_03120</name>
</gene>
<dbReference type="PROSITE" id="PS50928">
    <property type="entry name" value="ABC_TM1"/>
    <property type="match status" value="1"/>
</dbReference>
<proteinExistence type="inferred from homology"/>
<dbReference type="EMBL" id="VIGC01000003">
    <property type="protein sequence ID" value="TQE97421.1"/>
    <property type="molecule type" value="Genomic_DNA"/>
</dbReference>
<dbReference type="OrthoDB" id="9809173at2"/>
<comment type="subcellular location">
    <subcellularLocation>
        <location evidence="1 7">Cell membrane</location>
        <topology evidence="1 7">Multi-pass membrane protein</topology>
    </subcellularLocation>
</comment>
<evidence type="ECO:0000256" key="2">
    <source>
        <dbReference type="ARBA" id="ARBA00022448"/>
    </source>
</evidence>
<dbReference type="InterPro" id="IPR035906">
    <property type="entry name" value="MetI-like_sf"/>
</dbReference>
<feature type="domain" description="ABC transmembrane type-1" evidence="9">
    <location>
        <begin position="123"/>
        <end position="336"/>
    </location>
</feature>
<sequence>MRPRSRRRRGSRTRSSHRSQGPVHSPETPETMETTKRLASNGTNAVWQQVARGWRRNRREWLTFLAFVAPNFILFGVFTYWPILYSFWLSFTRWNFLPARPMEAVGLSNYVQLLRDPVFWKVLGNSLTYATSVVIVAQSPAFFLALLLNEKIRGQPFFRTMAFTPHITTTAAAALVWVLLLDPSLGPLSHLYKALGVQGPRWLASSGLALWAIILVGIWKEIGFASVFFLAGLQNINREYYEAAWVDGASRWAILRHITLPLMTPVIFFLMVSGFIQAMKAFDVVAIMSEGGPVYPDSATYVYHLYQLAFRNFRAGYASAFAMIFFVVIIAVTLYQLRASERWVQYGE</sequence>
<evidence type="ECO:0000256" key="3">
    <source>
        <dbReference type="ARBA" id="ARBA00022475"/>
    </source>
</evidence>
<dbReference type="Proteomes" id="UP000317371">
    <property type="component" value="Unassembled WGS sequence"/>
</dbReference>
<keyword evidence="2 7" id="KW-0813">Transport</keyword>
<feature type="transmembrane region" description="Helical" evidence="7">
    <location>
        <begin position="160"/>
        <end position="180"/>
    </location>
</feature>
<feature type="transmembrane region" description="Helical" evidence="7">
    <location>
        <begin position="254"/>
        <end position="276"/>
    </location>
</feature>
<accession>A0A540VKZ1</accession>
<feature type="transmembrane region" description="Helical" evidence="7">
    <location>
        <begin position="315"/>
        <end position="335"/>
    </location>
</feature>
<evidence type="ECO:0000313" key="10">
    <source>
        <dbReference type="EMBL" id="TQE97421.1"/>
    </source>
</evidence>
<dbReference type="PANTHER" id="PTHR30193">
    <property type="entry name" value="ABC TRANSPORTER PERMEASE PROTEIN"/>
    <property type="match status" value="1"/>
</dbReference>
<dbReference type="Gene3D" id="1.10.3720.10">
    <property type="entry name" value="MetI-like"/>
    <property type="match status" value="1"/>
</dbReference>
<dbReference type="InterPro" id="IPR051393">
    <property type="entry name" value="ABC_transporter_permease"/>
</dbReference>
<dbReference type="InterPro" id="IPR000515">
    <property type="entry name" value="MetI-like"/>
</dbReference>
<reference evidence="10 11" key="1">
    <citation type="submission" date="2019-06" db="EMBL/GenBank/DDBJ databases">
        <title>Genome sequence of Litorilinea aerophila BAA-2444.</title>
        <authorList>
            <person name="Maclea K.S."/>
            <person name="Maurais E.G."/>
            <person name="Iannazzi L.C."/>
        </authorList>
    </citation>
    <scope>NUCLEOTIDE SEQUENCE [LARGE SCALE GENOMIC DNA]</scope>
    <source>
        <strain evidence="10 11">ATCC BAA-2444</strain>
    </source>
</reference>
<keyword evidence="3" id="KW-1003">Cell membrane</keyword>
<evidence type="ECO:0000313" key="11">
    <source>
        <dbReference type="Proteomes" id="UP000317371"/>
    </source>
</evidence>
<evidence type="ECO:0000256" key="7">
    <source>
        <dbReference type="RuleBase" id="RU363032"/>
    </source>
</evidence>
<feature type="compositionally biased region" description="Basic residues" evidence="8">
    <location>
        <begin position="1"/>
        <end position="17"/>
    </location>
</feature>
<evidence type="ECO:0000256" key="8">
    <source>
        <dbReference type="SAM" id="MobiDB-lite"/>
    </source>
</evidence>
<evidence type="ECO:0000256" key="4">
    <source>
        <dbReference type="ARBA" id="ARBA00022692"/>
    </source>
</evidence>
<dbReference type="AlphaFoldDB" id="A0A540VKZ1"/>
<dbReference type="InParanoid" id="A0A540VKZ1"/>
<keyword evidence="5 7" id="KW-1133">Transmembrane helix</keyword>
<feature type="transmembrane region" description="Helical" evidence="7">
    <location>
        <begin position="61"/>
        <end position="83"/>
    </location>
</feature>
<feature type="transmembrane region" description="Helical" evidence="7">
    <location>
        <begin position="127"/>
        <end position="148"/>
    </location>
</feature>
<protein>
    <submittedName>
        <fullName evidence="10">Sugar ABC transporter permease</fullName>
    </submittedName>
</protein>
<keyword evidence="6 7" id="KW-0472">Membrane</keyword>
<evidence type="ECO:0000256" key="5">
    <source>
        <dbReference type="ARBA" id="ARBA00022989"/>
    </source>
</evidence>
<evidence type="ECO:0000259" key="9">
    <source>
        <dbReference type="PROSITE" id="PS50928"/>
    </source>
</evidence>
<dbReference type="GO" id="GO:0005886">
    <property type="term" value="C:plasma membrane"/>
    <property type="evidence" value="ECO:0007669"/>
    <property type="project" value="UniProtKB-SubCell"/>
</dbReference>
<organism evidence="10 11">
    <name type="scientific">Litorilinea aerophila</name>
    <dbReference type="NCBI Taxonomy" id="1204385"/>
    <lineage>
        <taxon>Bacteria</taxon>
        <taxon>Bacillati</taxon>
        <taxon>Chloroflexota</taxon>
        <taxon>Caldilineae</taxon>
        <taxon>Caldilineales</taxon>
        <taxon>Caldilineaceae</taxon>
        <taxon>Litorilinea</taxon>
    </lineage>
</organism>
<comment type="similarity">
    <text evidence="7">Belongs to the binding-protein-dependent transport system permease family.</text>
</comment>